<evidence type="ECO:0000313" key="2">
    <source>
        <dbReference type="EMBL" id="OSD01590.1"/>
    </source>
</evidence>
<feature type="compositionally biased region" description="Polar residues" evidence="1">
    <location>
        <begin position="56"/>
        <end position="75"/>
    </location>
</feature>
<accession>A0A1Y2IKD1</accession>
<feature type="compositionally biased region" description="Basic and acidic residues" evidence="1">
    <location>
        <begin position="312"/>
        <end position="327"/>
    </location>
</feature>
<reference evidence="2 3" key="1">
    <citation type="journal article" date="2015" name="Biotechnol. Biofuels">
        <title>Enhanced degradation of softwood versus hardwood by the white-rot fungus Pycnoporus coccineus.</title>
        <authorList>
            <person name="Couturier M."/>
            <person name="Navarro D."/>
            <person name="Chevret D."/>
            <person name="Henrissat B."/>
            <person name="Piumi F."/>
            <person name="Ruiz-Duenas F.J."/>
            <person name="Martinez A.T."/>
            <person name="Grigoriev I.V."/>
            <person name="Riley R."/>
            <person name="Lipzen A."/>
            <person name="Berrin J.G."/>
            <person name="Master E.R."/>
            <person name="Rosso M.N."/>
        </authorList>
    </citation>
    <scope>NUCLEOTIDE SEQUENCE [LARGE SCALE GENOMIC DNA]</scope>
    <source>
        <strain evidence="2 3">BRFM310</strain>
    </source>
</reference>
<feature type="compositionally biased region" description="Pro residues" evidence="1">
    <location>
        <begin position="39"/>
        <end position="55"/>
    </location>
</feature>
<protein>
    <submittedName>
        <fullName evidence="2">Uncharacterized protein</fullName>
    </submittedName>
</protein>
<feature type="compositionally biased region" description="Polar residues" evidence="1">
    <location>
        <begin position="108"/>
        <end position="118"/>
    </location>
</feature>
<proteinExistence type="predicted"/>
<gene>
    <name evidence="2" type="ORF">PYCCODRAFT_1445587</name>
</gene>
<evidence type="ECO:0000313" key="3">
    <source>
        <dbReference type="Proteomes" id="UP000193067"/>
    </source>
</evidence>
<feature type="compositionally biased region" description="Basic and acidic residues" evidence="1">
    <location>
        <begin position="133"/>
        <end position="144"/>
    </location>
</feature>
<dbReference type="Proteomes" id="UP000193067">
    <property type="component" value="Unassembled WGS sequence"/>
</dbReference>
<feature type="compositionally biased region" description="Polar residues" evidence="1">
    <location>
        <begin position="147"/>
        <end position="167"/>
    </location>
</feature>
<organism evidence="2 3">
    <name type="scientific">Trametes coccinea (strain BRFM310)</name>
    <name type="common">Pycnoporus coccineus</name>
    <dbReference type="NCBI Taxonomy" id="1353009"/>
    <lineage>
        <taxon>Eukaryota</taxon>
        <taxon>Fungi</taxon>
        <taxon>Dikarya</taxon>
        <taxon>Basidiomycota</taxon>
        <taxon>Agaricomycotina</taxon>
        <taxon>Agaricomycetes</taxon>
        <taxon>Polyporales</taxon>
        <taxon>Polyporaceae</taxon>
        <taxon>Trametes</taxon>
    </lineage>
</organism>
<feature type="region of interest" description="Disordered" evidence="1">
    <location>
        <begin position="1"/>
        <end position="183"/>
    </location>
</feature>
<sequence>MSLPARPNVGLPSTPRRSYTSGPARQDYPPRPRSSASERPPPPSSYAAPAPPLPTQPRTIRPQRSLNSLPSTPSGSVRSRSLDRRADSRYTSSRAEPPPPIPSLPTSRGITRNPMQSRQRGREGGDQYVPSRSIDRYASRRSEDVMSDSSGASELSMSPASVASSRTSLDENEMQYEEKEIGKPVAAGHGSSLWASITSVASNLTINVTKALSSNIATYNGEETPVGGESRLTRAMKAYHIEKARNPAELPDWLFDERERGVRSYQTPAKPSVEEERAPPPPAPSQLSRSVTTSRRDEPQLPARIVRGPTLADRRAAVDTGSEEHVTKSMARLRALRDAKRNAKVRFHSEDDGESPANDANQVPEPANYATPAPVSREPPTRPMRMQAPLGGATPLGVRGRQPSTRMGLPSGVRPLRA</sequence>
<dbReference type="EMBL" id="KZ084110">
    <property type="protein sequence ID" value="OSD01590.1"/>
    <property type="molecule type" value="Genomic_DNA"/>
</dbReference>
<name>A0A1Y2IKD1_TRAC3</name>
<dbReference type="AlphaFoldDB" id="A0A1Y2IKD1"/>
<feature type="region of interest" description="Disordered" evidence="1">
    <location>
        <begin position="261"/>
        <end position="330"/>
    </location>
</feature>
<dbReference type="OrthoDB" id="2683368at2759"/>
<keyword evidence="3" id="KW-1185">Reference proteome</keyword>
<evidence type="ECO:0000256" key="1">
    <source>
        <dbReference type="SAM" id="MobiDB-lite"/>
    </source>
</evidence>
<feature type="region of interest" description="Disordered" evidence="1">
    <location>
        <begin position="342"/>
        <end position="418"/>
    </location>
</feature>